<dbReference type="RefSeq" id="XP_038745769.1">
    <property type="nucleotide sequence ID" value="XM_038888968.1"/>
</dbReference>
<accession>A0A9P6I2W0</accession>
<gene>
    <name evidence="1" type="ORF">CkaCkLH20_06251</name>
</gene>
<dbReference type="EMBL" id="JAATWM020000018">
    <property type="protein sequence ID" value="KAF9876308.1"/>
    <property type="molecule type" value="Genomic_DNA"/>
</dbReference>
<evidence type="ECO:0000313" key="1">
    <source>
        <dbReference type="EMBL" id="KAF9876308.1"/>
    </source>
</evidence>
<comment type="caution">
    <text evidence="1">The sequence shown here is derived from an EMBL/GenBank/DDBJ whole genome shotgun (WGS) entry which is preliminary data.</text>
</comment>
<name>A0A9P6I2W0_9PEZI</name>
<dbReference type="AlphaFoldDB" id="A0A9P6I2W0"/>
<proteinExistence type="predicted"/>
<sequence>MFALRATDTAAARRIDCRWLAGANSFGRYLAAAELQLGAIQLGGGRAVSCTHSFLLSYTSVYTVCAASPGQNNAFLINPISKPMDPTWEYTPPSSSFPATGFPKPRNALAEPARTQARMAPLSPVHRFRTQAFEADQYGHGEPNTAGSDPRLRLPSAIARATYQRVLAVREERGQTHKLVVTTPETKAV</sequence>
<dbReference type="Proteomes" id="UP000781932">
    <property type="component" value="Unassembled WGS sequence"/>
</dbReference>
<dbReference type="GeneID" id="62162042"/>
<evidence type="ECO:0000313" key="2">
    <source>
        <dbReference type="Proteomes" id="UP000781932"/>
    </source>
</evidence>
<reference evidence="1" key="2">
    <citation type="submission" date="2020-11" db="EMBL/GenBank/DDBJ databases">
        <title>Whole genome sequencing of Colletotrichum sp.</title>
        <authorList>
            <person name="Li H."/>
        </authorList>
    </citation>
    <scope>NUCLEOTIDE SEQUENCE</scope>
    <source>
        <strain evidence="1">CkLH20</strain>
    </source>
</reference>
<protein>
    <submittedName>
        <fullName evidence="1">Uncharacterized protein</fullName>
    </submittedName>
</protein>
<reference evidence="1" key="1">
    <citation type="submission" date="2020-03" db="EMBL/GenBank/DDBJ databases">
        <authorList>
            <person name="He L."/>
        </authorList>
    </citation>
    <scope>NUCLEOTIDE SEQUENCE</scope>
    <source>
        <strain evidence="1">CkLH20</strain>
    </source>
</reference>
<keyword evidence="2" id="KW-1185">Reference proteome</keyword>
<organism evidence="1 2">
    <name type="scientific">Colletotrichum karsti</name>
    <dbReference type="NCBI Taxonomy" id="1095194"/>
    <lineage>
        <taxon>Eukaryota</taxon>
        <taxon>Fungi</taxon>
        <taxon>Dikarya</taxon>
        <taxon>Ascomycota</taxon>
        <taxon>Pezizomycotina</taxon>
        <taxon>Sordariomycetes</taxon>
        <taxon>Hypocreomycetidae</taxon>
        <taxon>Glomerellales</taxon>
        <taxon>Glomerellaceae</taxon>
        <taxon>Colletotrichum</taxon>
        <taxon>Colletotrichum boninense species complex</taxon>
    </lineage>
</organism>